<dbReference type="SUPFAM" id="SSF56219">
    <property type="entry name" value="DNase I-like"/>
    <property type="match status" value="1"/>
</dbReference>
<dbReference type="InterPro" id="IPR045849">
    <property type="entry name" value="IP5P_plant"/>
</dbReference>
<dbReference type="GO" id="GO:0034485">
    <property type="term" value="F:phosphatidylinositol-3,4,5-trisphosphate 5-phosphatase activity"/>
    <property type="evidence" value="ECO:0007669"/>
    <property type="project" value="TreeGrafter"/>
</dbReference>
<dbReference type="GO" id="GO:0046856">
    <property type="term" value="P:phosphatidylinositol dephosphorylation"/>
    <property type="evidence" value="ECO:0007669"/>
    <property type="project" value="TreeGrafter"/>
</dbReference>
<dbReference type="Proteomes" id="UP000541444">
    <property type="component" value="Unassembled WGS sequence"/>
</dbReference>
<sequence>MSFHQTSICFVCSHLTLGKKEGDELRRNSDVLEILRKMMFPRVHGPGDVKSPETIIDHEQDLHLQIEQKRGRVFEGWREGRIYFSHLWFSNPWFFRTYYREHIYSLQPVYLDFLGQYL</sequence>
<dbReference type="OrthoDB" id="785963at2759"/>
<protein>
    <submittedName>
        <fullName evidence="2">Uncharacterized protein</fullName>
    </submittedName>
</protein>
<dbReference type="EMBL" id="JACGCM010001019">
    <property type="protein sequence ID" value="KAF6162547.1"/>
    <property type="molecule type" value="Genomic_DNA"/>
</dbReference>
<keyword evidence="1" id="KW-0378">Hydrolase</keyword>
<dbReference type="GO" id="GO:0004445">
    <property type="term" value="F:inositol-polyphosphate 5-phosphatase activity"/>
    <property type="evidence" value="ECO:0007669"/>
    <property type="project" value="InterPro"/>
</dbReference>
<proteinExistence type="predicted"/>
<dbReference type="GO" id="GO:0004439">
    <property type="term" value="F:phosphatidylinositol-4,5-bisphosphate 5-phosphatase activity"/>
    <property type="evidence" value="ECO:0007669"/>
    <property type="project" value="TreeGrafter"/>
</dbReference>
<keyword evidence="3" id="KW-1185">Reference proteome</keyword>
<comment type="caution">
    <text evidence="2">The sequence shown here is derived from an EMBL/GenBank/DDBJ whole genome shotgun (WGS) entry which is preliminary data.</text>
</comment>
<accession>A0A7J7N5Y8</accession>
<gene>
    <name evidence="2" type="ORF">GIB67_003093</name>
</gene>
<dbReference type="PANTHER" id="PTHR45666:SF22">
    <property type="entry name" value="TYPE I INOSITOL POLYPHOSPHATE 5-PHOSPHATASE 4"/>
    <property type="match status" value="1"/>
</dbReference>
<name>A0A7J7N5Y8_9MAGN</name>
<evidence type="ECO:0000313" key="3">
    <source>
        <dbReference type="Proteomes" id="UP000541444"/>
    </source>
</evidence>
<dbReference type="Gene3D" id="3.60.10.10">
    <property type="entry name" value="Endonuclease/exonuclease/phosphatase"/>
    <property type="match status" value="1"/>
</dbReference>
<evidence type="ECO:0000313" key="2">
    <source>
        <dbReference type="EMBL" id="KAF6162547.1"/>
    </source>
</evidence>
<dbReference type="AlphaFoldDB" id="A0A7J7N5Y8"/>
<organism evidence="2 3">
    <name type="scientific">Kingdonia uniflora</name>
    <dbReference type="NCBI Taxonomy" id="39325"/>
    <lineage>
        <taxon>Eukaryota</taxon>
        <taxon>Viridiplantae</taxon>
        <taxon>Streptophyta</taxon>
        <taxon>Embryophyta</taxon>
        <taxon>Tracheophyta</taxon>
        <taxon>Spermatophyta</taxon>
        <taxon>Magnoliopsida</taxon>
        <taxon>Ranunculales</taxon>
        <taxon>Circaeasteraceae</taxon>
        <taxon>Kingdonia</taxon>
    </lineage>
</organism>
<evidence type="ECO:0000256" key="1">
    <source>
        <dbReference type="ARBA" id="ARBA00022801"/>
    </source>
</evidence>
<reference evidence="2 3" key="1">
    <citation type="journal article" date="2020" name="IScience">
        <title>Genome Sequencing of the Endangered Kingdonia uniflora (Circaeasteraceae, Ranunculales) Reveals Potential Mechanisms of Evolutionary Specialization.</title>
        <authorList>
            <person name="Sun Y."/>
            <person name="Deng T."/>
            <person name="Zhang A."/>
            <person name="Moore M.J."/>
            <person name="Landis J.B."/>
            <person name="Lin N."/>
            <person name="Zhang H."/>
            <person name="Zhang X."/>
            <person name="Huang J."/>
            <person name="Zhang X."/>
            <person name="Sun H."/>
            <person name="Wang H."/>
        </authorList>
    </citation>
    <scope>NUCLEOTIDE SEQUENCE [LARGE SCALE GENOMIC DNA]</scope>
    <source>
        <strain evidence="2">TB1705</strain>
        <tissue evidence="2">Leaf</tissue>
    </source>
</reference>
<dbReference type="InterPro" id="IPR036691">
    <property type="entry name" value="Endo/exonu/phosph_ase_sf"/>
</dbReference>
<dbReference type="PANTHER" id="PTHR45666">
    <property type="entry name" value="TYPE IV INOSITOL POLYPHOSPHATE 5-PHOSPHATASE 9"/>
    <property type="match status" value="1"/>
</dbReference>